<dbReference type="EMBL" id="HG792015">
    <property type="protein sequence ID" value="CDM29539.1"/>
    <property type="molecule type" value="Genomic_DNA"/>
</dbReference>
<evidence type="ECO:0000313" key="2">
    <source>
        <dbReference type="Proteomes" id="UP000030686"/>
    </source>
</evidence>
<sequence>MMPRSIKEEVKGWLLFVQENWVSVANAGSSYDERYELYHRRQLVEKWASATQEFRDAYQSRAPMGLPGLRYPAEALERLYDTLQPIDINGLISLAPVDETHPANRARWVKFAILLYNYDIETGHCLLDNYMPSEAILNPATTNDPSIEDYLPWADLETADFGLFILHILAKYSISVI</sequence>
<organism evidence="1 2">
    <name type="scientific">Penicillium roqueforti (strain FM164)</name>
    <dbReference type="NCBI Taxonomy" id="1365484"/>
    <lineage>
        <taxon>Eukaryota</taxon>
        <taxon>Fungi</taxon>
        <taxon>Dikarya</taxon>
        <taxon>Ascomycota</taxon>
        <taxon>Pezizomycotina</taxon>
        <taxon>Eurotiomycetes</taxon>
        <taxon>Eurotiomycetidae</taxon>
        <taxon>Eurotiales</taxon>
        <taxon>Aspergillaceae</taxon>
        <taxon>Penicillium</taxon>
    </lineage>
</organism>
<evidence type="ECO:0000313" key="1">
    <source>
        <dbReference type="EMBL" id="CDM29539.1"/>
    </source>
</evidence>
<name>W6Q5M9_PENRF</name>
<protein>
    <submittedName>
        <fullName evidence="1">Genomic scaffold, ProqFM164S01</fullName>
    </submittedName>
</protein>
<dbReference type="STRING" id="1365484.W6Q5M9"/>
<dbReference type="OMA" id="IEDYLPW"/>
<proteinExistence type="predicted"/>
<dbReference type="AlphaFoldDB" id="W6Q5M9"/>
<gene>
    <name evidence="1" type="ORF">PROQFM164_S01g003351</name>
</gene>
<dbReference type="Proteomes" id="UP000030686">
    <property type="component" value="Unassembled WGS sequence"/>
</dbReference>
<dbReference type="OrthoDB" id="5396831at2759"/>
<reference evidence="1" key="1">
    <citation type="journal article" date="2014" name="Nat. Commun.">
        <title>Multiple recent horizontal transfers of a large genomic region in cheese making fungi.</title>
        <authorList>
            <person name="Cheeseman K."/>
            <person name="Ropars J."/>
            <person name="Renault P."/>
            <person name="Dupont J."/>
            <person name="Gouzy J."/>
            <person name="Branca A."/>
            <person name="Abraham A.L."/>
            <person name="Ceppi M."/>
            <person name="Conseiller E."/>
            <person name="Debuchy R."/>
            <person name="Malagnac F."/>
            <person name="Goarin A."/>
            <person name="Silar P."/>
            <person name="Lacoste S."/>
            <person name="Sallet E."/>
            <person name="Bensimon A."/>
            <person name="Giraud T."/>
            <person name="Brygoo Y."/>
        </authorList>
    </citation>
    <scope>NUCLEOTIDE SEQUENCE [LARGE SCALE GENOMIC DNA]</scope>
    <source>
        <strain evidence="1">FM164</strain>
    </source>
</reference>
<keyword evidence="2" id="KW-1185">Reference proteome</keyword>
<accession>W6Q5M9</accession>